<name>A0AAP9IZG6_PANTH</name>
<organism evidence="3 4">
    <name type="scientific">Paenibacillus thiaminolyticus</name>
    <name type="common">Bacillus thiaminolyticus</name>
    <dbReference type="NCBI Taxonomy" id="49283"/>
    <lineage>
        <taxon>Bacteria</taxon>
        <taxon>Bacillati</taxon>
        <taxon>Bacillota</taxon>
        <taxon>Bacilli</taxon>
        <taxon>Bacillales</taxon>
        <taxon>Paenibacillaceae</taxon>
        <taxon>Paenibacillus</taxon>
    </lineage>
</organism>
<evidence type="ECO:0000313" key="4">
    <source>
        <dbReference type="Proteomes" id="UP000315377"/>
    </source>
</evidence>
<dbReference type="EMBL" id="JAMDMM010000014">
    <property type="protein sequence ID" value="MCY9606825.1"/>
    <property type="molecule type" value="Genomic_DNA"/>
</dbReference>
<keyword evidence="5" id="KW-1185">Reference proteome</keyword>
<evidence type="ECO:0000313" key="2">
    <source>
        <dbReference type="EMBL" id="MCY9606825.1"/>
    </source>
</evidence>
<gene>
    <name evidence="3" type="ORF">FLT43_01995</name>
    <name evidence="2" type="ORF">M5W83_06605</name>
</gene>
<evidence type="ECO:0000313" key="3">
    <source>
        <dbReference type="EMBL" id="QDM42411.1"/>
    </source>
</evidence>
<evidence type="ECO:0000313" key="5">
    <source>
        <dbReference type="Proteomes" id="UP001209276"/>
    </source>
</evidence>
<evidence type="ECO:0000256" key="1">
    <source>
        <dbReference type="SAM" id="Phobius"/>
    </source>
</evidence>
<reference evidence="2 5" key="2">
    <citation type="submission" date="2022-05" db="EMBL/GenBank/DDBJ databases">
        <title>Genome Sequencing of Bee-Associated Microbes.</title>
        <authorList>
            <person name="Dunlap C."/>
        </authorList>
    </citation>
    <scope>NUCLEOTIDE SEQUENCE [LARGE SCALE GENOMIC DNA]</scope>
    <source>
        <strain evidence="2 5">NRRL B-14613</strain>
    </source>
</reference>
<dbReference type="AlphaFoldDB" id="A0AAP9IZG6"/>
<dbReference type="Proteomes" id="UP000315377">
    <property type="component" value="Chromosome"/>
</dbReference>
<keyword evidence="1" id="KW-0472">Membrane</keyword>
<keyword evidence="1" id="KW-1133">Transmembrane helix</keyword>
<keyword evidence="1" id="KW-0812">Transmembrane</keyword>
<proteinExistence type="predicted"/>
<dbReference type="EMBL" id="CP041405">
    <property type="protein sequence ID" value="QDM42411.1"/>
    <property type="molecule type" value="Genomic_DNA"/>
</dbReference>
<dbReference type="RefSeq" id="WP_087443578.1">
    <property type="nucleotide sequence ID" value="NZ_CABMNB010000036.1"/>
</dbReference>
<reference evidence="3 4" key="1">
    <citation type="submission" date="2019-07" db="EMBL/GenBank/DDBJ databases">
        <title>Paenibacillus thiaminolyticus NRRL B-4156.</title>
        <authorList>
            <person name="Hehnly C."/>
            <person name="Zhang L."/>
        </authorList>
    </citation>
    <scope>NUCLEOTIDE SEQUENCE [LARGE SCALE GENOMIC DNA]</scope>
    <source>
        <strain evidence="3 4">NRRL B-4156</strain>
    </source>
</reference>
<protein>
    <submittedName>
        <fullName evidence="3">Uncharacterized protein</fullName>
    </submittedName>
</protein>
<sequence length="149" mass="16720">MKKSVIWIGASLLSVVVIFVVINAINFRADEPAEVQRLQSATPPSQVEERFGLEKDWQQNGKDNLYTTRLLEGELASERTGVILTDTDCEADAQGISQCHNKIELDPNHTITVMNIHNMMKYECFSPGEKVKIVPSEVGEWMVLSKIES</sequence>
<feature type="transmembrane region" description="Helical" evidence="1">
    <location>
        <begin position="6"/>
        <end position="27"/>
    </location>
</feature>
<dbReference type="Proteomes" id="UP001209276">
    <property type="component" value="Unassembled WGS sequence"/>
</dbReference>
<accession>A0AAP9IZG6</accession>
<dbReference type="GeneID" id="76994758"/>